<proteinExistence type="predicted"/>
<dbReference type="SUPFAM" id="SSF54427">
    <property type="entry name" value="NTF2-like"/>
    <property type="match status" value="1"/>
</dbReference>
<evidence type="ECO:0000313" key="2">
    <source>
        <dbReference type="EMBL" id="SFD57094.1"/>
    </source>
</evidence>
<protein>
    <submittedName>
        <fullName evidence="2">SnoaL-like domain-containing protein</fullName>
    </submittedName>
</protein>
<dbReference type="InterPro" id="IPR032710">
    <property type="entry name" value="NTF2-like_dom_sf"/>
</dbReference>
<name>A0A1I1TEU3_9ACTN</name>
<dbReference type="Proteomes" id="UP000199207">
    <property type="component" value="Unassembled WGS sequence"/>
</dbReference>
<dbReference type="EMBL" id="FOLM01000019">
    <property type="protein sequence ID" value="SFD57094.1"/>
    <property type="molecule type" value="Genomic_DNA"/>
</dbReference>
<dbReference type="STRING" id="910347.SAMN05421773_11963"/>
<sequence length="153" mass="16785">MTTTAAGSAAAAAGTAAALADRLEIQELVTRHALWMDERARTDPRLLFTEDVAVTTPAGPVQGIGPLVDRIHRHHPDAERAQHRLSNILVDLDGDRAAVRALLHVTRIPRPDSEPLFLGGTYTYRAVRTPAGWRLAGLEMTPLWRTGPWPDHH</sequence>
<feature type="domain" description="SnoaL-like" evidence="1">
    <location>
        <begin position="18"/>
        <end position="136"/>
    </location>
</feature>
<dbReference type="Gene3D" id="3.10.450.50">
    <property type="match status" value="1"/>
</dbReference>
<dbReference type="OrthoDB" id="2599042at2"/>
<dbReference type="RefSeq" id="WP_093841165.1">
    <property type="nucleotide sequence ID" value="NZ_FOLM01000019.1"/>
</dbReference>
<dbReference type="AlphaFoldDB" id="A0A1I1TEU3"/>
<organism evidence="2 3">
    <name type="scientific">Streptomyces aidingensis</name>
    <dbReference type="NCBI Taxonomy" id="910347"/>
    <lineage>
        <taxon>Bacteria</taxon>
        <taxon>Bacillati</taxon>
        <taxon>Actinomycetota</taxon>
        <taxon>Actinomycetes</taxon>
        <taxon>Kitasatosporales</taxon>
        <taxon>Streptomycetaceae</taxon>
        <taxon>Streptomyces</taxon>
    </lineage>
</organism>
<dbReference type="CDD" id="cd00531">
    <property type="entry name" value="NTF2_like"/>
    <property type="match status" value="1"/>
</dbReference>
<gene>
    <name evidence="2" type="ORF">SAMN05421773_11963</name>
</gene>
<keyword evidence="3" id="KW-1185">Reference proteome</keyword>
<reference evidence="2 3" key="1">
    <citation type="submission" date="2016-10" db="EMBL/GenBank/DDBJ databases">
        <authorList>
            <person name="de Groot N.N."/>
        </authorList>
    </citation>
    <scope>NUCLEOTIDE SEQUENCE [LARGE SCALE GENOMIC DNA]</scope>
    <source>
        <strain evidence="2 3">CGMCC 4.5739</strain>
    </source>
</reference>
<dbReference type="Pfam" id="PF13577">
    <property type="entry name" value="SnoaL_4"/>
    <property type="match status" value="1"/>
</dbReference>
<accession>A0A1I1TEU3</accession>
<evidence type="ECO:0000259" key="1">
    <source>
        <dbReference type="Pfam" id="PF13577"/>
    </source>
</evidence>
<dbReference type="InterPro" id="IPR037401">
    <property type="entry name" value="SnoaL-like"/>
</dbReference>
<evidence type="ECO:0000313" key="3">
    <source>
        <dbReference type="Proteomes" id="UP000199207"/>
    </source>
</evidence>